<feature type="transmembrane region" description="Helical" evidence="10">
    <location>
        <begin position="1643"/>
        <end position="1664"/>
    </location>
</feature>
<evidence type="ECO:0000313" key="13">
    <source>
        <dbReference type="Proteomes" id="UP001461498"/>
    </source>
</evidence>
<keyword evidence="4 10" id="KW-0812">Transmembrane</keyword>
<dbReference type="GO" id="GO:0005524">
    <property type="term" value="F:ATP binding"/>
    <property type="evidence" value="ECO:0007669"/>
    <property type="project" value="UniProtKB-KW"/>
</dbReference>
<comment type="caution">
    <text evidence="12">The sequence shown here is derived from an EMBL/GenBank/DDBJ whole genome shotgun (WGS) entry which is preliminary data.</text>
</comment>
<dbReference type="GO" id="GO:0016020">
    <property type="term" value="C:membrane"/>
    <property type="evidence" value="ECO:0007669"/>
    <property type="project" value="UniProtKB-SubCell"/>
</dbReference>
<keyword evidence="7" id="KW-0067">ATP-binding</keyword>
<dbReference type="PANTHER" id="PTHR19229">
    <property type="entry name" value="ATP-BINDING CASSETTE TRANSPORTER SUBFAMILY A ABCA"/>
    <property type="match status" value="1"/>
</dbReference>
<keyword evidence="6" id="KW-0547">Nucleotide-binding</keyword>
<name>A0AAW1DKH7_9HEMI</name>
<evidence type="ECO:0000313" key="12">
    <source>
        <dbReference type="EMBL" id="KAK9511087.1"/>
    </source>
</evidence>
<dbReference type="CDD" id="cd03263">
    <property type="entry name" value="ABC_subfamily_A"/>
    <property type="match status" value="2"/>
</dbReference>
<keyword evidence="3" id="KW-0813">Transport</keyword>
<evidence type="ECO:0000256" key="5">
    <source>
        <dbReference type="ARBA" id="ARBA00022737"/>
    </source>
</evidence>
<reference evidence="12 13" key="1">
    <citation type="submission" date="2022-12" db="EMBL/GenBank/DDBJ databases">
        <title>Chromosome-level genome assembly of true bugs.</title>
        <authorList>
            <person name="Ma L."/>
            <person name="Li H."/>
        </authorList>
    </citation>
    <scope>NUCLEOTIDE SEQUENCE [LARGE SCALE GENOMIC DNA]</scope>
    <source>
        <strain evidence="12">Lab_2022b</strain>
    </source>
</reference>
<feature type="transmembrane region" description="Helical" evidence="10">
    <location>
        <begin position="1676"/>
        <end position="1700"/>
    </location>
</feature>
<dbReference type="GO" id="GO:0016887">
    <property type="term" value="F:ATP hydrolysis activity"/>
    <property type="evidence" value="ECO:0007669"/>
    <property type="project" value="InterPro"/>
</dbReference>
<feature type="transmembrane region" description="Helical" evidence="10">
    <location>
        <begin position="1742"/>
        <end position="1763"/>
    </location>
</feature>
<feature type="transmembrane region" description="Helical" evidence="10">
    <location>
        <begin position="825"/>
        <end position="846"/>
    </location>
</feature>
<dbReference type="FunFam" id="3.40.50.300:FF:000298">
    <property type="entry name" value="ATP-binding cassette sub-family A member 12"/>
    <property type="match status" value="1"/>
</dbReference>
<evidence type="ECO:0000256" key="3">
    <source>
        <dbReference type="ARBA" id="ARBA00022448"/>
    </source>
</evidence>
<dbReference type="Pfam" id="PF23321">
    <property type="entry name" value="R1_ABCA1"/>
    <property type="match status" value="1"/>
</dbReference>
<feature type="transmembrane region" description="Helical" evidence="10">
    <location>
        <begin position="722"/>
        <end position="744"/>
    </location>
</feature>
<dbReference type="PROSITE" id="PS50893">
    <property type="entry name" value="ABC_TRANSPORTER_2"/>
    <property type="match status" value="2"/>
</dbReference>
<feature type="transmembrane region" description="Helical" evidence="10">
    <location>
        <begin position="781"/>
        <end position="800"/>
    </location>
</feature>
<evidence type="ECO:0000256" key="2">
    <source>
        <dbReference type="ARBA" id="ARBA00008869"/>
    </source>
</evidence>
<evidence type="ECO:0000256" key="9">
    <source>
        <dbReference type="ARBA" id="ARBA00023136"/>
    </source>
</evidence>
<dbReference type="Pfam" id="PF12698">
    <property type="entry name" value="ABC2_membrane_3"/>
    <property type="match status" value="2"/>
</dbReference>
<feature type="transmembrane region" description="Helical" evidence="10">
    <location>
        <begin position="1592"/>
        <end position="1617"/>
    </location>
</feature>
<dbReference type="InterPro" id="IPR017871">
    <property type="entry name" value="ABC_transporter-like_CS"/>
</dbReference>
<dbReference type="SUPFAM" id="SSF52540">
    <property type="entry name" value="P-loop containing nucleoside triphosphate hydrolases"/>
    <property type="match status" value="2"/>
</dbReference>
<dbReference type="InterPro" id="IPR026082">
    <property type="entry name" value="ABCA"/>
</dbReference>
<organism evidence="12 13">
    <name type="scientific">Rhynocoris fuscipes</name>
    <dbReference type="NCBI Taxonomy" id="488301"/>
    <lineage>
        <taxon>Eukaryota</taxon>
        <taxon>Metazoa</taxon>
        <taxon>Ecdysozoa</taxon>
        <taxon>Arthropoda</taxon>
        <taxon>Hexapoda</taxon>
        <taxon>Insecta</taxon>
        <taxon>Pterygota</taxon>
        <taxon>Neoptera</taxon>
        <taxon>Paraneoptera</taxon>
        <taxon>Hemiptera</taxon>
        <taxon>Heteroptera</taxon>
        <taxon>Panheteroptera</taxon>
        <taxon>Cimicomorpha</taxon>
        <taxon>Reduviidae</taxon>
        <taxon>Harpactorinae</taxon>
        <taxon>Harpactorini</taxon>
        <taxon>Rhynocoris</taxon>
    </lineage>
</organism>
<feature type="transmembrane region" description="Helical" evidence="10">
    <location>
        <begin position="686"/>
        <end position="710"/>
    </location>
</feature>
<feature type="domain" description="ABC transporter" evidence="11">
    <location>
        <begin position="904"/>
        <end position="1137"/>
    </location>
</feature>
<dbReference type="InterPro" id="IPR013525">
    <property type="entry name" value="ABC2_TM"/>
</dbReference>
<dbReference type="GO" id="GO:0140359">
    <property type="term" value="F:ABC-type transporter activity"/>
    <property type="evidence" value="ECO:0007669"/>
    <property type="project" value="InterPro"/>
</dbReference>
<dbReference type="Gene3D" id="3.40.50.300">
    <property type="entry name" value="P-loop containing nucleotide triphosphate hydrolases"/>
    <property type="match status" value="2"/>
</dbReference>
<dbReference type="EMBL" id="JAPXFL010000002">
    <property type="protein sequence ID" value="KAK9511087.1"/>
    <property type="molecule type" value="Genomic_DNA"/>
</dbReference>
<feature type="transmembrane region" description="Helical" evidence="10">
    <location>
        <begin position="749"/>
        <end position="769"/>
    </location>
</feature>
<keyword evidence="13" id="KW-1185">Reference proteome</keyword>
<evidence type="ECO:0000256" key="8">
    <source>
        <dbReference type="ARBA" id="ARBA00022989"/>
    </source>
</evidence>
<sequence>MSFWLQLRLILWKNAVQRKRQKVRLFIELMWPLILFLILMWVRTRGLRKEVHECHFTEKALPSTGLFPFIQSIICTFNNTCHLRESDAQVKFGNLTTEGTLEFLRELFNITSYDSDRRSIRPPDYAKLSSVISNLRLENSRENGLSLKQLISKPDDIYQTILKNDLNISENSLDKFLNYNVTHRNYKISPLFFIYDSHFQICNEFQGTDDFFEEFCDLTDEQKNSFQTTIIRELNKSVNTTQLRYYFDENLDKYISWNDWNQMITYLLSLQPTITFTKEFVDAYENFQNTNQIEKIVSLIFKFFCGNNTFIGITDIMNSGGKSTRFDSLQDQFRNRSVVKYQYDDQVSPDCNELFATIESDETFMFIWRIVKPFIVGQILYAPITPATEKIMKSLNDTFEPFVLLKNFLIKTFPQNTSRFFNDFNRNLLVVQDFFNSSLSEKLLNSNYTGIDRESYLILVNDAIRNSNTNRRNSESNVPIKNSSERISLQRQSSNRNAEMFKVIGRFAQCFESNKIRGFNDTDAAEKEGMNLIAFNKLWAVIEFESAGQDKLSPLVTYKIRMNTERVDNTEYILDRLMTLEPRRRPGIDLKYLTYGFAYLQDSLDHIIIKEHTGRSDLPGTIFKQFPYPCYIDDEFIMAISRTFPLFMVLSWSYSCAMIVKSIVYEKEQRLKETMRVMGLGNGIHWLGWFIDSLIPMCVTLVALVIILVYGKVLINSDPFVLYLFLFCYALSTIAQAFLISVFFSRANLAAACAGIIFFIVYLPYPFLARWMTLLTPLHKSLLSLSANVALGVGTAYIAFYEEQGIGMHWDNIDKSPIFADEFNFTYVICFLLLDFVIYLILTWYIEAVFPGQYGIPRPWYFPFTASYWTGKEVTKIYVDDVGVKEEINDDNFEKDPADLKVGVSIRNLKKVFDKQKVAVNDISLSFYEGQITSFLGHNGAGKTTTISMLTGLFPPSSGTAVINGYDIRTDMNKVRKNLGMCPQHNVLFNRLTVEEHLWFYGMIRCADTKKAEFIRNEIEEMLVDLGLPHKRDALSSTLSGGMQRKLSVAVAFIGGSRTVILDEPTSGVDPYSRRSIWELLIKYKQGKTVILTTHYMDEADLLGDRIAIIASGKLICCGTSLFLKRRFGSGYHLTVELASYSTISKPIGNGDIVYDTQGNGVSNIQNAEELNDVKEDQYNDIKALTTHIQNIVPSAKYVEHIGNEVLYILPEENISLLGNLCDSLDTNSSKFNMVSYGISDTSLEEIFIRVAETGEISVQDNLDYKRKNSQIPFVEENNDSKISSSSKFWRQFIALHTKRFLHTIRNKKGLFSELVLPALFICMSLGVTSILPKLEERPPLELSLWKYPAPRYMFFFNNATHGALETKDDTWSDRYVDSILGHDGLGTYCMITDGKRNPNCKDHSVRSRSSVKPNMPFVQCTCSSGGQVCPANIDEPPLPSYQIVSGDTLFNATDQNVSNWIVNTWPKYTMSRLGGYTTGANVTVPSLKISDIARFFYENTSGNMRDILSKVPFSTNFFTPANKNNIKVWFNNKGWISSVAYMNAINNVVLRSTLAAMNSTQNPSLYGIRTINHPMNFTKKQMDIELIRQSAVSILHTISIIFALSFVPASFTLYLIEERVSKSKHLLLVSGVSRLFLWIEEFIWDIVAYTVSAFLCLLIFFIFNEKSYTSSTNLPGVIVLFLLYGWACIPLMYLFSYVFTVPSSAFVGLACGNMFVGIVTTVTTFVLGAFEDEELKSIHDIIKEVFLIFPHFCLGSGLMDLVQNHIASASLMSLDIEYTSNIFEWGLLGKPLLCLFVLGTIFFSLTLAIEYKLFARYSTCLKGGSLQDIIDDDEEDVGAERERVNKDDTKDDVLVIKELTKIYGSNKIPSVKRITVGIKQGECFGLLGINGAGKTTTFKMLTGATSVTSGDATVKGFSVVNSMSSVHALLGYCPQFDALDPLLTPREHLILYGRVKNIPSTVLSKKVDYTLHQMGLGFYSNKLSGTLSGGNKRKLSAAIALIGNPPLVFLDEPTTGMDPKARRYLWTKIQEVVRKGTCVVLTSHSMEECQALCTRLVIMVNGTFKCIGSSQHLKNKYGGGYRLVIRCKEDNVETLKSFMSYNIKSSQLIEEHYNQLRYDIPDGKLSDIFTQLEKGKRETLLEDYSLSQTTLEEVFLRFASEQTNEIIVGSGHRPAIIKKCLSCFRGNNEQ</sequence>
<dbReference type="Pfam" id="PF00005">
    <property type="entry name" value="ABC_tran"/>
    <property type="match status" value="2"/>
</dbReference>
<keyword evidence="8 10" id="KW-1133">Transmembrane helix</keyword>
<proteinExistence type="inferred from homology"/>
<dbReference type="Proteomes" id="UP001461498">
    <property type="component" value="Unassembled WGS sequence"/>
</dbReference>
<dbReference type="InterPro" id="IPR056264">
    <property type="entry name" value="R2_ABCA1-4-like"/>
</dbReference>
<evidence type="ECO:0000256" key="7">
    <source>
        <dbReference type="ARBA" id="ARBA00022840"/>
    </source>
</evidence>
<accession>A0AAW1DKH7</accession>
<evidence type="ECO:0000256" key="10">
    <source>
        <dbReference type="SAM" id="Phobius"/>
    </source>
</evidence>
<dbReference type="InterPro" id="IPR003439">
    <property type="entry name" value="ABC_transporter-like_ATP-bd"/>
</dbReference>
<gene>
    <name evidence="12" type="ORF">O3M35_005719</name>
</gene>
<keyword evidence="9 10" id="KW-0472">Membrane</keyword>
<evidence type="ECO:0000256" key="4">
    <source>
        <dbReference type="ARBA" id="ARBA00022692"/>
    </source>
</evidence>
<feature type="transmembrane region" description="Helical" evidence="10">
    <location>
        <begin position="644"/>
        <end position="665"/>
    </location>
</feature>
<keyword evidence="5" id="KW-0677">Repeat</keyword>
<dbReference type="InterPro" id="IPR027417">
    <property type="entry name" value="P-loop_NTPase"/>
</dbReference>
<feature type="transmembrane region" description="Helical" evidence="10">
    <location>
        <begin position="1783"/>
        <end position="1810"/>
    </location>
</feature>
<feature type="domain" description="ABC transporter" evidence="11">
    <location>
        <begin position="1855"/>
        <end position="2087"/>
    </location>
</feature>
<dbReference type="GO" id="GO:0005319">
    <property type="term" value="F:lipid transporter activity"/>
    <property type="evidence" value="ECO:0007669"/>
    <property type="project" value="TreeGrafter"/>
</dbReference>
<comment type="similarity">
    <text evidence="2">Belongs to the ABC transporter superfamily. ABCA family.</text>
</comment>
<feature type="transmembrane region" description="Helical" evidence="10">
    <location>
        <begin position="23"/>
        <end position="42"/>
    </location>
</feature>
<comment type="subcellular location">
    <subcellularLocation>
        <location evidence="1">Membrane</location>
        <topology evidence="1">Multi-pass membrane protein</topology>
    </subcellularLocation>
</comment>
<feature type="transmembrane region" description="Helical" evidence="10">
    <location>
        <begin position="1706"/>
        <end position="1730"/>
    </location>
</feature>
<evidence type="ECO:0000256" key="6">
    <source>
        <dbReference type="ARBA" id="ARBA00022741"/>
    </source>
</evidence>
<dbReference type="InterPro" id="IPR003593">
    <property type="entry name" value="AAA+_ATPase"/>
</dbReference>
<dbReference type="PANTHER" id="PTHR19229:SF36">
    <property type="entry name" value="ATP-BINDING CASSETTE SUB-FAMILY A MEMBER 2"/>
    <property type="match status" value="1"/>
</dbReference>
<evidence type="ECO:0000256" key="1">
    <source>
        <dbReference type="ARBA" id="ARBA00004141"/>
    </source>
</evidence>
<dbReference type="SMART" id="SM00382">
    <property type="entry name" value="AAA"/>
    <property type="match status" value="2"/>
</dbReference>
<dbReference type="PROSITE" id="PS00211">
    <property type="entry name" value="ABC_TRANSPORTER_1"/>
    <property type="match status" value="1"/>
</dbReference>
<evidence type="ECO:0000259" key="11">
    <source>
        <dbReference type="PROSITE" id="PS50893"/>
    </source>
</evidence>
<protein>
    <recommendedName>
        <fullName evidence="11">ABC transporter domain-containing protein</fullName>
    </recommendedName>
</protein>
<dbReference type="FunFam" id="3.40.50.300:FF:000327">
    <property type="entry name" value="ATP-binding cassette sub-family A member 3"/>
    <property type="match status" value="1"/>
</dbReference>